<keyword evidence="1" id="KW-0732">Signal</keyword>
<gene>
    <name evidence="2" type="ORF">CLV91_2080</name>
</gene>
<evidence type="ECO:0000313" key="3">
    <source>
        <dbReference type="Proteomes" id="UP000269412"/>
    </source>
</evidence>
<evidence type="ECO:0000256" key="1">
    <source>
        <dbReference type="SAM" id="SignalP"/>
    </source>
</evidence>
<keyword evidence="3" id="KW-1185">Reference proteome</keyword>
<accession>A0A495E8W3</accession>
<dbReference type="Proteomes" id="UP000269412">
    <property type="component" value="Unassembled WGS sequence"/>
</dbReference>
<name>A0A495E8W3_9FLAO</name>
<proteinExistence type="predicted"/>
<reference evidence="2 3" key="1">
    <citation type="submission" date="2018-10" db="EMBL/GenBank/DDBJ databases">
        <title>Genomic Encyclopedia of Archaeal and Bacterial Type Strains, Phase II (KMG-II): from individual species to whole genera.</title>
        <authorList>
            <person name="Goeker M."/>
        </authorList>
    </citation>
    <scope>NUCLEOTIDE SEQUENCE [LARGE SCALE GENOMIC DNA]</scope>
    <source>
        <strain evidence="2 3">DSM 25230</strain>
    </source>
</reference>
<comment type="caution">
    <text evidence="2">The sequence shown here is derived from an EMBL/GenBank/DDBJ whole genome shotgun (WGS) entry which is preliminary data.</text>
</comment>
<feature type="signal peptide" evidence="1">
    <location>
        <begin position="1"/>
        <end position="19"/>
    </location>
</feature>
<dbReference type="RefSeq" id="WP_170146736.1">
    <property type="nucleotide sequence ID" value="NZ_RBIQ01000008.1"/>
</dbReference>
<dbReference type="EMBL" id="RBIQ01000008">
    <property type="protein sequence ID" value="RKR13362.1"/>
    <property type="molecule type" value="Genomic_DNA"/>
</dbReference>
<organism evidence="2 3">
    <name type="scientific">Maribacter vaceletii</name>
    <dbReference type="NCBI Taxonomy" id="1206816"/>
    <lineage>
        <taxon>Bacteria</taxon>
        <taxon>Pseudomonadati</taxon>
        <taxon>Bacteroidota</taxon>
        <taxon>Flavobacteriia</taxon>
        <taxon>Flavobacteriales</taxon>
        <taxon>Flavobacteriaceae</taxon>
        <taxon>Maribacter</taxon>
    </lineage>
</organism>
<feature type="chain" id="PRO_5019737853" evidence="1">
    <location>
        <begin position="20"/>
        <end position="50"/>
    </location>
</feature>
<protein>
    <submittedName>
        <fullName evidence="2">Uncharacterized protein</fullName>
    </submittedName>
</protein>
<sequence length="50" mass="5251">MKKVASILAVALFTLGMFAAAINTIAPDFSDITTAVAGDGDYTERDERDG</sequence>
<evidence type="ECO:0000313" key="2">
    <source>
        <dbReference type="EMBL" id="RKR13362.1"/>
    </source>
</evidence>
<dbReference type="AlphaFoldDB" id="A0A495E8W3"/>